<evidence type="ECO:0000256" key="1">
    <source>
        <dbReference type="SAM" id="Phobius"/>
    </source>
</evidence>
<comment type="caution">
    <text evidence="2">The sequence shown here is derived from an EMBL/GenBank/DDBJ whole genome shotgun (WGS) entry which is preliminary data.</text>
</comment>
<accession>A0A9D7XPQ2</accession>
<organism evidence="2 3">
    <name type="scientific">Candidatus Opimibacter skivensis</name>
    <dbReference type="NCBI Taxonomy" id="2982028"/>
    <lineage>
        <taxon>Bacteria</taxon>
        <taxon>Pseudomonadati</taxon>
        <taxon>Bacteroidota</taxon>
        <taxon>Saprospiria</taxon>
        <taxon>Saprospirales</taxon>
        <taxon>Saprospiraceae</taxon>
        <taxon>Candidatus Opimibacter</taxon>
    </lineage>
</organism>
<sequence length="72" mass="8485">MNSIGMMLAQIFTFCFYAYLICGLIFSMWFMIAGAKKLDHGIEETNWGTKWIFIPGSILLWVYLWIKILKQK</sequence>
<proteinExistence type="predicted"/>
<evidence type="ECO:0000313" key="2">
    <source>
        <dbReference type="EMBL" id="MBK9984759.1"/>
    </source>
</evidence>
<protein>
    <submittedName>
        <fullName evidence="2">Uncharacterized protein</fullName>
    </submittedName>
</protein>
<dbReference type="Proteomes" id="UP000808337">
    <property type="component" value="Unassembled WGS sequence"/>
</dbReference>
<keyword evidence="1" id="KW-0472">Membrane</keyword>
<dbReference type="EMBL" id="JADKGY010000031">
    <property type="protein sequence ID" value="MBK9984759.1"/>
    <property type="molecule type" value="Genomic_DNA"/>
</dbReference>
<reference evidence="2 3" key="1">
    <citation type="submission" date="2020-10" db="EMBL/GenBank/DDBJ databases">
        <title>Connecting structure to function with the recovery of over 1000 high-quality activated sludge metagenome-assembled genomes encoding full-length rRNA genes using long-read sequencing.</title>
        <authorList>
            <person name="Singleton C.M."/>
            <person name="Petriglieri F."/>
            <person name="Kristensen J.M."/>
            <person name="Kirkegaard R.H."/>
            <person name="Michaelsen T.Y."/>
            <person name="Andersen M.H."/>
            <person name="Karst S.M."/>
            <person name="Dueholm M.S."/>
            <person name="Nielsen P.H."/>
            <person name="Albertsen M."/>
        </authorList>
    </citation>
    <scope>NUCLEOTIDE SEQUENCE [LARGE SCALE GENOMIC DNA]</scope>
    <source>
        <strain evidence="2">Ribe_18-Q3-R11-54_MAXAC.273</strain>
    </source>
</reference>
<dbReference type="AlphaFoldDB" id="A0A9D7XPQ2"/>
<name>A0A9D7XPQ2_9BACT</name>
<gene>
    <name evidence="2" type="ORF">IPP15_20755</name>
</gene>
<keyword evidence="1" id="KW-0812">Transmembrane</keyword>
<keyword evidence="1" id="KW-1133">Transmembrane helix</keyword>
<feature type="transmembrane region" description="Helical" evidence="1">
    <location>
        <begin position="52"/>
        <end position="69"/>
    </location>
</feature>
<evidence type="ECO:0000313" key="3">
    <source>
        <dbReference type="Proteomes" id="UP000808337"/>
    </source>
</evidence>
<feature type="transmembrane region" description="Helical" evidence="1">
    <location>
        <begin position="12"/>
        <end position="32"/>
    </location>
</feature>